<dbReference type="PROSITE" id="PS01036">
    <property type="entry name" value="HSP70_3"/>
    <property type="match status" value="1"/>
</dbReference>
<dbReference type="GO" id="GO:0005524">
    <property type="term" value="F:ATP binding"/>
    <property type="evidence" value="ECO:0007669"/>
    <property type="project" value="UniProtKB-UniRule"/>
</dbReference>
<dbReference type="EMBL" id="KC509522">
    <property type="protein sequence ID" value="AGH28628.1"/>
    <property type="molecule type" value="Genomic_DNA"/>
</dbReference>
<dbReference type="GO" id="GO:0009507">
    <property type="term" value="C:chloroplast"/>
    <property type="evidence" value="ECO:0007669"/>
    <property type="project" value="UniProtKB-SubCell"/>
</dbReference>
<keyword evidence="6" id="KW-0150">Chloroplast</keyword>
<dbReference type="Gene3D" id="1.20.1270.10">
    <property type="match status" value="1"/>
</dbReference>
<dbReference type="Gene3D" id="3.30.420.40">
    <property type="match status" value="2"/>
</dbReference>
<geneLocation type="chloroplast" evidence="6"/>
<feature type="coiled-coil region" evidence="5">
    <location>
        <begin position="247"/>
        <end position="274"/>
    </location>
</feature>
<evidence type="ECO:0000313" key="6">
    <source>
        <dbReference type="EMBL" id="AGH28628.1"/>
    </source>
</evidence>
<dbReference type="GO" id="GO:0051082">
    <property type="term" value="F:unfolded protein binding"/>
    <property type="evidence" value="ECO:0007669"/>
    <property type="project" value="InterPro"/>
</dbReference>
<accession>A0A023HBQ1</accession>
<proteinExistence type="inferred from homology"/>
<dbReference type="InterPro" id="IPR043129">
    <property type="entry name" value="ATPase_NBD"/>
</dbReference>
<keyword evidence="1 3" id="KW-0547">Nucleotide-binding</keyword>
<dbReference type="SUPFAM" id="SSF53067">
    <property type="entry name" value="Actin-like ATPase domain"/>
    <property type="match status" value="2"/>
</dbReference>
<dbReference type="NCBIfam" id="TIGR02350">
    <property type="entry name" value="prok_dnaK"/>
    <property type="match status" value="1"/>
</dbReference>
<dbReference type="Gene3D" id="3.90.640.10">
    <property type="entry name" value="Actin, Chain A, domain 4"/>
    <property type="match status" value="1"/>
</dbReference>
<dbReference type="AlphaFoldDB" id="A0A023HBQ1"/>
<dbReference type="PANTHER" id="PTHR19375">
    <property type="entry name" value="HEAT SHOCK PROTEIN 70KDA"/>
    <property type="match status" value="1"/>
</dbReference>
<dbReference type="InterPro" id="IPR029047">
    <property type="entry name" value="HSP70_peptide-bd_sf"/>
</dbReference>
<dbReference type="GeneID" id="19740070"/>
<dbReference type="SUPFAM" id="SSF100934">
    <property type="entry name" value="Heat shock protein 70kD (HSP70), C-terminal subdomain"/>
    <property type="match status" value="1"/>
</dbReference>
<comment type="subcellular location">
    <subcellularLocation>
        <location evidence="3">Plastid</location>
        <location evidence="3">Chloroplast</location>
    </subcellularLocation>
</comment>
<comment type="similarity">
    <text evidence="3 4">Belongs to the heat shock protein 70 family.</text>
</comment>
<keyword evidence="3" id="KW-0143">Chaperone</keyword>
<dbReference type="NCBIfam" id="NF001413">
    <property type="entry name" value="PRK00290.1"/>
    <property type="match status" value="1"/>
</dbReference>
<dbReference type="PROSITE" id="PS00297">
    <property type="entry name" value="HSP70_1"/>
    <property type="match status" value="1"/>
</dbReference>
<evidence type="ECO:0000256" key="5">
    <source>
        <dbReference type="SAM" id="Coils"/>
    </source>
</evidence>
<dbReference type="InterPro" id="IPR029048">
    <property type="entry name" value="HSP70_C_sf"/>
</dbReference>
<comment type="function">
    <text evidence="3">Acts as a chaperone.</text>
</comment>
<dbReference type="InterPro" id="IPR018181">
    <property type="entry name" value="Heat_shock_70_CS"/>
</dbReference>
<name>A0A023HBQ1_9STRA</name>
<dbReference type="GO" id="GO:0140662">
    <property type="term" value="F:ATP-dependent protein folding chaperone"/>
    <property type="evidence" value="ECO:0007669"/>
    <property type="project" value="InterPro"/>
</dbReference>
<dbReference type="CDD" id="cd10234">
    <property type="entry name" value="ASKHA_NBD_HSP70_DnaK-like"/>
    <property type="match status" value="1"/>
</dbReference>
<dbReference type="Pfam" id="PF00012">
    <property type="entry name" value="HSP70"/>
    <property type="match status" value="1"/>
</dbReference>
<reference evidence="6" key="1">
    <citation type="journal article" date="2014" name="Genome Biol. Evol.">
        <title>Serial gene losses and foreign DNA underlie size and sequence variation in the plastid genomes of diatoms.</title>
        <authorList>
            <person name="Ruck E.C."/>
            <person name="Nakov T."/>
            <person name="Jansen R.K."/>
            <person name="Theriot E.C."/>
            <person name="Alverson A.J."/>
        </authorList>
    </citation>
    <scope>NUCLEOTIDE SEQUENCE</scope>
    <source>
        <strain evidence="6">Ccmp1855</strain>
    </source>
</reference>
<keyword evidence="5" id="KW-0175">Coiled coil</keyword>
<evidence type="ECO:0000256" key="4">
    <source>
        <dbReference type="RuleBase" id="RU003322"/>
    </source>
</evidence>
<dbReference type="Gene3D" id="2.60.34.10">
    <property type="entry name" value="Substrate Binding Domain Of DNAk, Chain A, domain 1"/>
    <property type="match status" value="1"/>
</dbReference>
<dbReference type="InterPro" id="IPR012725">
    <property type="entry name" value="Chaperone_DnaK"/>
</dbReference>
<evidence type="ECO:0000256" key="2">
    <source>
        <dbReference type="ARBA" id="ARBA00022840"/>
    </source>
</evidence>
<gene>
    <name evidence="3 6" type="primary">dnaK</name>
</gene>
<dbReference type="PROSITE" id="PS00329">
    <property type="entry name" value="HSP70_2"/>
    <property type="match status" value="1"/>
</dbReference>
<keyword evidence="6" id="KW-0934">Plastid</keyword>
<dbReference type="NCBIfam" id="NF003520">
    <property type="entry name" value="PRK05183.1"/>
    <property type="match status" value="1"/>
</dbReference>
<dbReference type="RefSeq" id="YP_009029093.1">
    <property type="nucleotide sequence ID" value="NC_024082.1"/>
</dbReference>
<evidence type="ECO:0000256" key="1">
    <source>
        <dbReference type="ARBA" id="ARBA00022741"/>
    </source>
</evidence>
<protein>
    <recommendedName>
        <fullName evidence="3">Chaperone protein DnaK</fullName>
    </recommendedName>
    <alternativeName>
        <fullName evidence="3">HSP70</fullName>
    </alternativeName>
    <alternativeName>
        <fullName evidence="3">Heat shock 70 kDa protein</fullName>
    </alternativeName>
    <alternativeName>
        <fullName evidence="3">Heat shock protein 70</fullName>
    </alternativeName>
</protein>
<organism evidence="6">
    <name type="scientific">Cylindrotheca closterium</name>
    <dbReference type="NCBI Taxonomy" id="2856"/>
    <lineage>
        <taxon>Eukaryota</taxon>
        <taxon>Sar</taxon>
        <taxon>Stramenopiles</taxon>
        <taxon>Ochrophyta</taxon>
        <taxon>Bacillariophyta</taxon>
        <taxon>Bacillariophyceae</taxon>
        <taxon>Bacillariophycidae</taxon>
        <taxon>Bacillariales</taxon>
        <taxon>Bacillariaceae</taxon>
        <taxon>Cylindrotheca</taxon>
    </lineage>
</organism>
<dbReference type="InterPro" id="IPR013126">
    <property type="entry name" value="Hsp_70_fam"/>
</dbReference>
<dbReference type="FunFam" id="3.30.420.40:FF:000004">
    <property type="entry name" value="Molecular chaperone DnaK"/>
    <property type="match status" value="1"/>
</dbReference>
<dbReference type="PRINTS" id="PR00301">
    <property type="entry name" value="HEATSHOCK70"/>
</dbReference>
<dbReference type="FunFam" id="3.90.640.10:FF:000003">
    <property type="entry name" value="Molecular chaperone DnaK"/>
    <property type="match status" value="1"/>
</dbReference>
<sequence length="610" mass="66457">MAKVVGIDLGTTNSVVAAIEGGQPSVIINAEGLRTTPSIVAYTKKQELLVGQIAKRQAVINPENTFFSVKRFIGSKETEIKSEAKQLPYKITKDSNDNIKIKCPALTKDFSPEEISAQVLRKLINDATSYLSQEVTQAVITVPAYFNDSQRQATMDAGKIAGIEVLRIINEPTAASLAYGLDKKQNETILVFDLGGGTFDVSILEVGDGIFEVLATAGDTNLGGDDFDKVLVNWLMADFKEQEGIDLVNDIQALQRLTEAAEKAKMELSTVEKTNISLPFITADPTGPKHIDKELTREVFETLCSNLIARCRIPVEKALNDARLDKTDINEIVLVGGSTRIPAIQELVESLTNKKPNQSVNPDEVVAIGAAIQAGILAGEIKDILLLDVTPLSLGVETLGGVMTKIIARNTTIPVKKSEMFSTAVDNQTNVEIHILQGERELVAGNKSLGNFRLDGIPAAERGIPQIEVTFDIDVDGILSVKAKEKETGIEQSVTIQGASNLNENEVEIMLEDAEKFASLDKEKRETIDLKNQAETLCLEAEKEISLLKDSISIDNKERITKLVLEIRDTIQTEDLTALKSSVENLKEAMRELVTAKVDNESNSNSVNDL</sequence>
<dbReference type="FunFam" id="2.60.34.10:FF:000014">
    <property type="entry name" value="Chaperone protein DnaK HSP70"/>
    <property type="match status" value="1"/>
</dbReference>
<dbReference type="HAMAP" id="MF_00332">
    <property type="entry name" value="DnaK"/>
    <property type="match status" value="1"/>
</dbReference>
<keyword evidence="2 3" id="KW-0067">ATP-binding</keyword>
<dbReference type="SUPFAM" id="SSF100920">
    <property type="entry name" value="Heat shock protein 70kD (HSP70), peptide-binding domain"/>
    <property type="match status" value="1"/>
</dbReference>
<evidence type="ECO:0000256" key="3">
    <source>
        <dbReference type="HAMAP-Rule" id="MF_00332"/>
    </source>
</evidence>